<comment type="catalytic activity">
    <reaction evidence="1">
        <text>(S)-allantoin + H2O = allantoate + H(+)</text>
        <dbReference type="Rhea" id="RHEA:17029"/>
        <dbReference type="ChEBI" id="CHEBI:15377"/>
        <dbReference type="ChEBI" id="CHEBI:15378"/>
        <dbReference type="ChEBI" id="CHEBI:15678"/>
        <dbReference type="ChEBI" id="CHEBI:17536"/>
        <dbReference type="EC" id="3.5.2.5"/>
    </reaction>
</comment>
<dbReference type="SUPFAM" id="SSF51556">
    <property type="entry name" value="Metallo-dependent hydrolases"/>
    <property type="match status" value="1"/>
</dbReference>
<evidence type="ECO:0000256" key="6">
    <source>
        <dbReference type="ARBA" id="ARBA00012863"/>
    </source>
</evidence>
<organism evidence="11 12">
    <name type="scientific">Polyporus arcularius HHB13444</name>
    <dbReference type="NCBI Taxonomy" id="1314778"/>
    <lineage>
        <taxon>Eukaryota</taxon>
        <taxon>Fungi</taxon>
        <taxon>Dikarya</taxon>
        <taxon>Basidiomycota</taxon>
        <taxon>Agaricomycotina</taxon>
        <taxon>Agaricomycetes</taxon>
        <taxon>Polyporales</taxon>
        <taxon>Polyporaceae</taxon>
        <taxon>Polyporus</taxon>
    </lineage>
</organism>
<dbReference type="STRING" id="1314778.A0A5C3PGB7"/>
<keyword evidence="7" id="KW-0479">Metal-binding</keyword>
<dbReference type="GO" id="GO:0050897">
    <property type="term" value="F:cobalt ion binding"/>
    <property type="evidence" value="ECO:0007669"/>
    <property type="project" value="InterPro"/>
</dbReference>
<gene>
    <name evidence="11" type="ORF">K466DRAFT_526623</name>
</gene>
<feature type="domain" description="Amidohydrolase-related" evidence="10">
    <location>
        <begin position="62"/>
        <end position="440"/>
    </location>
</feature>
<dbReference type="InterPro" id="IPR006680">
    <property type="entry name" value="Amidohydro-rel"/>
</dbReference>
<keyword evidence="9" id="KW-0862">Zinc</keyword>
<dbReference type="InterPro" id="IPR050138">
    <property type="entry name" value="DHOase/Allantoinase_Hydrolase"/>
</dbReference>
<evidence type="ECO:0000256" key="3">
    <source>
        <dbReference type="ARBA" id="ARBA00004968"/>
    </source>
</evidence>
<dbReference type="GO" id="GO:0000256">
    <property type="term" value="P:allantoin catabolic process"/>
    <property type="evidence" value="ECO:0007669"/>
    <property type="project" value="UniProtKB-UniPathway"/>
</dbReference>
<evidence type="ECO:0000256" key="4">
    <source>
        <dbReference type="ARBA" id="ARBA00010368"/>
    </source>
</evidence>
<dbReference type="SUPFAM" id="SSF51338">
    <property type="entry name" value="Composite domain of metallo-dependent hydrolases"/>
    <property type="match status" value="1"/>
</dbReference>
<name>A0A5C3PGB7_9APHY</name>
<evidence type="ECO:0000256" key="2">
    <source>
        <dbReference type="ARBA" id="ARBA00001947"/>
    </source>
</evidence>
<evidence type="ECO:0000256" key="5">
    <source>
        <dbReference type="ARBA" id="ARBA00011881"/>
    </source>
</evidence>
<keyword evidence="12" id="KW-1185">Reference proteome</keyword>
<keyword evidence="8" id="KW-0378">Hydrolase</keyword>
<evidence type="ECO:0000256" key="7">
    <source>
        <dbReference type="ARBA" id="ARBA00022723"/>
    </source>
</evidence>
<evidence type="ECO:0000256" key="8">
    <source>
        <dbReference type="ARBA" id="ARBA00022801"/>
    </source>
</evidence>
<dbReference type="PANTHER" id="PTHR43668">
    <property type="entry name" value="ALLANTOINASE"/>
    <property type="match status" value="1"/>
</dbReference>
<dbReference type="GO" id="GO:0005737">
    <property type="term" value="C:cytoplasm"/>
    <property type="evidence" value="ECO:0007669"/>
    <property type="project" value="TreeGrafter"/>
</dbReference>
<comment type="subunit">
    <text evidence="5">Homotetramer.</text>
</comment>
<dbReference type="InParanoid" id="A0A5C3PGB7"/>
<comment type="similarity">
    <text evidence="4">Belongs to the metallo-dependent hydrolases superfamily. Allantoinase family.</text>
</comment>
<evidence type="ECO:0000256" key="1">
    <source>
        <dbReference type="ARBA" id="ARBA00001756"/>
    </source>
</evidence>
<dbReference type="AlphaFoldDB" id="A0A5C3PGB7"/>
<evidence type="ECO:0000256" key="9">
    <source>
        <dbReference type="ARBA" id="ARBA00022833"/>
    </source>
</evidence>
<dbReference type="UniPathway" id="UPA00395">
    <property type="reaction ID" value="UER00653"/>
</dbReference>
<dbReference type="InterPro" id="IPR002195">
    <property type="entry name" value="Dihydroorotase_CS"/>
</dbReference>
<dbReference type="Proteomes" id="UP000308197">
    <property type="component" value="Unassembled WGS sequence"/>
</dbReference>
<comment type="pathway">
    <text evidence="3">Nitrogen metabolism; (S)-allantoin degradation; allantoate from (S)-allantoin: step 1/1.</text>
</comment>
<sequence>MATSRAVFTGRNVVLGDGQPRAATVIADVDTGKIIDVLDRTSPRTDFPDVSDAYWTDAGNLYILPGIVDAHVHLNEPGRTDWEGFWTGTRAAASGGVTTVVDMPLNSIPPTTSVANLEAKLEAARGQCWTDVAFWGGVIPGNQAHLKPLVNAGVRGFKCFLIESGVDEFPCVNETDLRQAMHELKDSPTVLCFHAELDKSPEPTASADAADPTLYSTFLASRPQQLEVDAIALITALHREFPKLRLHIVHLSAAAALPLIRAAKQSGLPLTVETCFHYLTLSAQHIPHGRPEFKCCPPVREEANREALWEALLDGTIDCVVSDHSPCVASLKKMEEGDIMGAWGGISTLGLGLSLLWTEGRKRGVGIDRIVDWLSVQTAKHAGLSDRKGQLKVGYDADLIVWDPDAQTTVTKESLNFKNKLTPYEGLSLSGVVRRTYVRARLAYRGPEDGFVDLKPIGEQLL</sequence>
<dbReference type="GO" id="GO:0008270">
    <property type="term" value="F:zinc ion binding"/>
    <property type="evidence" value="ECO:0007669"/>
    <property type="project" value="InterPro"/>
</dbReference>
<reference evidence="11 12" key="1">
    <citation type="journal article" date="2019" name="Nat. Ecol. Evol.">
        <title>Megaphylogeny resolves global patterns of mushroom evolution.</title>
        <authorList>
            <person name="Varga T."/>
            <person name="Krizsan K."/>
            <person name="Foldi C."/>
            <person name="Dima B."/>
            <person name="Sanchez-Garcia M."/>
            <person name="Sanchez-Ramirez S."/>
            <person name="Szollosi G.J."/>
            <person name="Szarkandi J.G."/>
            <person name="Papp V."/>
            <person name="Albert L."/>
            <person name="Andreopoulos W."/>
            <person name="Angelini C."/>
            <person name="Antonin V."/>
            <person name="Barry K.W."/>
            <person name="Bougher N.L."/>
            <person name="Buchanan P."/>
            <person name="Buyck B."/>
            <person name="Bense V."/>
            <person name="Catcheside P."/>
            <person name="Chovatia M."/>
            <person name="Cooper J."/>
            <person name="Damon W."/>
            <person name="Desjardin D."/>
            <person name="Finy P."/>
            <person name="Geml J."/>
            <person name="Haridas S."/>
            <person name="Hughes K."/>
            <person name="Justo A."/>
            <person name="Karasinski D."/>
            <person name="Kautmanova I."/>
            <person name="Kiss B."/>
            <person name="Kocsube S."/>
            <person name="Kotiranta H."/>
            <person name="LaButti K.M."/>
            <person name="Lechner B.E."/>
            <person name="Liimatainen K."/>
            <person name="Lipzen A."/>
            <person name="Lukacs Z."/>
            <person name="Mihaltcheva S."/>
            <person name="Morgado L.N."/>
            <person name="Niskanen T."/>
            <person name="Noordeloos M.E."/>
            <person name="Ohm R.A."/>
            <person name="Ortiz-Santana B."/>
            <person name="Ovrebo C."/>
            <person name="Racz N."/>
            <person name="Riley R."/>
            <person name="Savchenko A."/>
            <person name="Shiryaev A."/>
            <person name="Soop K."/>
            <person name="Spirin V."/>
            <person name="Szebenyi C."/>
            <person name="Tomsovsky M."/>
            <person name="Tulloss R.E."/>
            <person name="Uehling J."/>
            <person name="Grigoriev I.V."/>
            <person name="Vagvolgyi C."/>
            <person name="Papp T."/>
            <person name="Martin F.M."/>
            <person name="Miettinen O."/>
            <person name="Hibbett D.S."/>
            <person name="Nagy L.G."/>
        </authorList>
    </citation>
    <scope>NUCLEOTIDE SEQUENCE [LARGE SCALE GENOMIC DNA]</scope>
    <source>
        <strain evidence="11 12">HHB13444</strain>
    </source>
</reference>
<dbReference type="FunFam" id="3.20.20.140:FF:000032">
    <property type="entry name" value="Allantoinase Dal1"/>
    <property type="match status" value="1"/>
</dbReference>
<evidence type="ECO:0000259" key="10">
    <source>
        <dbReference type="Pfam" id="PF01979"/>
    </source>
</evidence>
<dbReference type="Pfam" id="PF01979">
    <property type="entry name" value="Amidohydro_1"/>
    <property type="match status" value="1"/>
</dbReference>
<evidence type="ECO:0000313" key="12">
    <source>
        <dbReference type="Proteomes" id="UP000308197"/>
    </source>
</evidence>
<dbReference type="Gene3D" id="3.20.20.140">
    <property type="entry name" value="Metal-dependent hydrolases"/>
    <property type="match status" value="1"/>
</dbReference>
<dbReference type="InterPro" id="IPR017593">
    <property type="entry name" value="Allantoinase"/>
</dbReference>
<dbReference type="GO" id="GO:0006145">
    <property type="term" value="P:purine nucleobase catabolic process"/>
    <property type="evidence" value="ECO:0007669"/>
    <property type="project" value="TreeGrafter"/>
</dbReference>
<evidence type="ECO:0000313" key="11">
    <source>
        <dbReference type="EMBL" id="TFK84933.1"/>
    </source>
</evidence>
<dbReference type="PROSITE" id="PS00482">
    <property type="entry name" value="DIHYDROOROTASE_1"/>
    <property type="match status" value="1"/>
</dbReference>
<dbReference type="EMBL" id="ML211285">
    <property type="protein sequence ID" value="TFK84933.1"/>
    <property type="molecule type" value="Genomic_DNA"/>
</dbReference>
<protein>
    <recommendedName>
        <fullName evidence="6">allantoinase</fullName>
        <ecNumber evidence="6">3.5.2.5</ecNumber>
    </recommendedName>
</protein>
<dbReference type="GO" id="GO:0004038">
    <property type="term" value="F:allantoinase activity"/>
    <property type="evidence" value="ECO:0007669"/>
    <property type="project" value="UniProtKB-EC"/>
</dbReference>
<accession>A0A5C3PGB7</accession>
<dbReference type="EC" id="3.5.2.5" evidence="6"/>
<comment type="cofactor">
    <cofactor evidence="2">
        <name>Zn(2+)</name>
        <dbReference type="ChEBI" id="CHEBI:29105"/>
    </cofactor>
</comment>
<dbReference type="InterPro" id="IPR011059">
    <property type="entry name" value="Metal-dep_hydrolase_composite"/>
</dbReference>
<dbReference type="NCBIfam" id="TIGR03178">
    <property type="entry name" value="allantoinase"/>
    <property type="match status" value="1"/>
</dbReference>
<dbReference type="PANTHER" id="PTHR43668:SF2">
    <property type="entry name" value="ALLANTOINASE"/>
    <property type="match status" value="1"/>
</dbReference>
<dbReference type="InterPro" id="IPR032466">
    <property type="entry name" value="Metal_Hydrolase"/>
</dbReference>
<proteinExistence type="inferred from homology"/>